<organism evidence="2 3">
    <name type="scientific">Pythium insidiosum</name>
    <name type="common">Pythiosis disease agent</name>
    <dbReference type="NCBI Taxonomy" id="114742"/>
    <lineage>
        <taxon>Eukaryota</taxon>
        <taxon>Sar</taxon>
        <taxon>Stramenopiles</taxon>
        <taxon>Oomycota</taxon>
        <taxon>Peronosporomycetes</taxon>
        <taxon>Pythiales</taxon>
        <taxon>Pythiaceae</taxon>
        <taxon>Pythium</taxon>
    </lineage>
</organism>
<accession>A0AAD5M0X9</accession>
<evidence type="ECO:0000313" key="2">
    <source>
        <dbReference type="EMBL" id="KAJ0400357.1"/>
    </source>
</evidence>
<dbReference type="AlphaFoldDB" id="A0AAD5M0X9"/>
<dbReference type="Proteomes" id="UP001209570">
    <property type="component" value="Unassembled WGS sequence"/>
</dbReference>
<feature type="chain" id="PRO_5042225390" description="Secreted RxLR effector peptide protein" evidence="1">
    <location>
        <begin position="23"/>
        <end position="127"/>
    </location>
</feature>
<protein>
    <recommendedName>
        <fullName evidence="4">Secreted RxLR effector peptide protein</fullName>
    </recommendedName>
</protein>
<name>A0AAD5M0X9_PYTIN</name>
<proteinExistence type="predicted"/>
<reference evidence="2" key="1">
    <citation type="submission" date="2021-12" db="EMBL/GenBank/DDBJ databases">
        <title>Prjna785345.</title>
        <authorList>
            <person name="Rujirawat T."/>
            <person name="Krajaejun T."/>
        </authorList>
    </citation>
    <scope>NUCLEOTIDE SEQUENCE</scope>
    <source>
        <strain evidence="2">Pi057C3</strain>
    </source>
</reference>
<dbReference type="EMBL" id="JAKCXM010000156">
    <property type="protein sequence ID" value="KAJ0400357.1"/>
    <property type="molecule type" value="Genomic_DNA"/>
</dbReference>
<keyword evidence="3" id="KW-1185">Reference proteome</keyword>
<gene>
    <name evidence="2" type="ORF">P43SY_000297</name>
</gene>
<sequence>MKVLFKLLLLVALVSTAASTQALRQPPRELQLDTSNLEQLTSAAAIKTGEQILEEVNKVVDIPKKVDSGRLMDVAAKIATGDAALQSADAETKKVVDALTQAVGKLFPGLQVKDALARLLLLLPKSA</sequence>
<comment type="caution">
    <text evidence="2">The sequence shown here is derived from an EMBL/GenBank/DDBJ whole genome shotgun (WGS) entry which is preliminary data.</text>
</comment>
<keyword evidence="1" id="KW-0732">Signal</keyword>
<feature type="signal peptide" evidence="1">
    <location>
        <begin position="1"/>
        <end position="22"/>
    </location>
</feature>
<evidence type="ECO:0000256" key="1">
    <source>
        <dbReference type="SAM" id="SignalP"/>
    </source>
</evidence>
<evidence type="ECO:0000313" key="3">
    <source>
        <dbReference type="Proteomes" id="UP001209570"/>
    </source>
</evidence>
<evidence type="ECO:0008006" key="4">
    <source>
        <dbReference type="Google" id="ProtNLM"/>
    </source>
</evidence>